<evidence type="ECO:0000256" key="2">
    <source>
        <dbReference type="ARBA" id="ARBA00008974"/>
    </source>
</evidence>
<feature type="transmembrane region" description="Helical" evidence="6">
    <location>
        <begin position="250"/>
        <end position="271"/>
    </location>
</feature>
<dbReference type="Proteomes" id="UP001154252">
    <property type="component" value="Unassembled WGS sequence"/>
</dbReference>
<name>A0A9W4K1E4_9EURO</name>
<dbReference type="Gene3D" id="1.10.4160.10">
    <property type="entry name" value="Hydantoin permease"/>
    <property type="match status" value="1"/>
</dbReference>
<evidence type="ECO:0000256" key="6">
    <source>
        <dbReference type="SAM" id="Phobius"/>
    </source>
</evidence>
<accession>A0A9W4K1E4</accession>
<feature type="transmembrane region" description="Helical" evidence="6">
    <location>
        <begin position="401"/>
        <end position="426"/>
    </location>
</feature>
<keyword evidence="5 6" id="KW-0472">Membrane</keyword>
<dbReference type="GO" id="GO:0005886">
    <property type="term" value="C:plasma membrane"/>
    <property type="evidence" value="ECO:0007669"/>
    <property type="project" value="TreeGrafter"/>
</dbReference>
<dbReference type="PANTHER" id="PTHR30618:SF0">
    <property type="entry name" value="PURINE-URACIL PERMEASE NCS1"/>
    <property type="match status" value="1"/>
</dbReference>
<protein>
    <submittedName>
        <fullName evidence="7">Uncharacterized protein</fullName>
    </submittedName>
</protein>
<dbReference type="AlphaFoldDB" id="A0A9W4K1E4"/>
<feature type="transmembrane region" description="Helical" evidence="6">
    <location>
        <begin position="447"/>
        <end position="465"/>
    </location>
</feature>
<dbReference type="InterPro" id="IPR001248">
    <property type="entry name" value="Pur-cyt_permease"/>
</dbReference>
<dbReference type="GO" id="GO:0015205">
    <property type="term" value="F:nucleobase transmembrane transporter activity"/>
    <property type="evidence" value="ECO:0007669"/>
    <property type="project" value="TreeGrafter"/>
</dbReference>
<comment type="subcellular location">
    <subcellularLocation>
        <location evidence="1">Membrane</location>
        <topology evidence="1">Multi-pass membrane protein</topology>
    </subcellularLocation>
</comment>
<evidence type="ECO:0000256" key="4">
    <source>
        <dbReference type="ARBA" id="ARBA00022989"/>
    </source>
</evidence>
<feature type="transmembrane region" description="Helical" evidence="6">
    <location>
        <begin position="485"/>
        <end position="505"/>
    </location>
</feature>
<dbReference type="InterPro" id="IPR045225">
    <property type="entry name" value="Uracil/uridine/allantoin_perm"/>
</dbReference>
<evidence type="ECO:0000313" key="7">
    <source>
        <dbReference type="EMBL" id="CAG8885655.1"/>
    </source>
</evidence>
<gene>
    <name evidence="7" type="ORF">PEGY_LOCUS481</name>
</gene>
<evidence type="ECO:0000256" key="3">
    <source>
        <dbReference type="ARBA" id="ARBA00022692"/>
    </source>
</evidence>
<feature type="transmembrane region" description="Helical" evidence="6">
    <location>
        <begin position="291"/>
        <end position="309"/>
    </location>
</feature>
<dbReference type="EMBL" id="CAJVRC010000835">
    <property type="protein sequence ID" value="CAG8885655.1"/>
    <property type="molecule type" value="Genomic_DNA"/>
</dbReference>
<comment type="similarity">
    <text evidence="2">Belongs to the purine-cytosine permease (2.A.39) family.</text>
</comment>
<dbReference type="FunFam" id="1.10.4160.10:FF:000001">
    <property type="entry name" value="Uracil permease, putative"/>
    <property type="match status" value="1"/>
</dbReference>
<dbReference type="Pfam" id="PF02133">
    <property type="entry name" value="Transp_cyt_pur"/>
    <property type="match status" value="1"/>
</dbReference>
<feature type="transmembrane region" description="Helical" evidence="6">
    <location>
        <begin position="207"/>
        <end position="229"/>
    </location>
</feature>
<reference evidence="7" key="1">
    <citation type="submission" date="2021-07" db="EMBL/GenBank/DDBJ databases">
        <authorList>
            <person name="Branca A.L. A."/>
        </authorList>
    </citation>
    <scope>NUCLEOTIDE SEQUENCE</scope>
</reference>
<dbReference type="PANTHER" id="PTHR30618">
    <property type="entry name" value="NCS1 FAMILY PURINE/PYRIMIDINE TRANSPORTER"/>
    <property type="match status" value="1"/>
</dbReference>
<proteinExistence type="inferred from homology"/>
<organism evidence="7 8">
    <name type="scientific">Penicillium egyptiacum</name>
    <dbReference type="NCBI Taxonomy" id="1303716"/>
    <lineage>
        <taxon>Eukaryota</taxon>
        <taxon>Fungi</taxon>
        <taxon>Dikarya</taxon>
        <taxon>Ascomycota</taxon>
        <taxon>Pezizomycotina</taxon>
        <taxon>Eurotiomycetes</taxon>
        <taxon>Eurotiomycetidae</taxon>
        <taxon>Eurotiales</taxon>
        <taxon>Aspergillaceae</taxon>
        <taxon>Penicillium</taxon>
    </lineage>
</organism>
<sequence length="552" mass="60903">MLPPRIKISSTMMRLRTHRKEWALPKQESSIAPSHVWSNADQDPVPPEKWTWTGWTFTQYWLSDLVTISTWSAASSAYASGLSATDTVTLTLVAALCNAIPTVLNGAVGADLHIAFPVAIRASYGTYFGYFCVASRAMLALFWFGIQSSYGGQCVTTMITAIWPGYTDLPNHLPKSAAITTQGMVSYVVYHVIQTPFLFIPTHKLQYMFIFKSMLVPPMALAMVIWISVKAGSGDAIFKQPPTVHGSERAWLWLMNMTSITGGFSTLAVNISDFSRFSKKPGSPVWQLPMIPLFKVITGLFGIIAAGASKELYGTILWSPLKIIAQWQGSSGGRAAAFFCGTLWLLAQICNNLSANSISFANDVVTMCPKWINIKRGMIMCILLGGWALCPWIIIKSGQTFLSFMAAYAIFMAPIAGILCCDYWVIKRRKYDVPALFDPKGIYYYKFGTNWRALLCNLVVILPLLPGLAHNVTSNTVSIDTGLQHLYAINYLYGFSLSFTFYFVLNYVWPNRATLVPAIVPGIVCPLTAVDSDLEVHISPGNLTQSSPTLKT</sequence>
<comment type="caution">
    <text evidence="7">The sequence shown here is derived from an EMBL/GenBank/DDBJ whole genome shotgun (WGS) entry which is preliminary data.</text>
</comment>
<keyword evidence="3 6" id="KW-0812">Transmembrane</keyword>
<dbReference type="OrthoDB" id="2018619at2759"/>
<keyword evidence="4 6" id="KW-1133">Transmembrane helix</keyword>
<dbReference type="CDD" id="cd11482">
    <property type="entry name" value="SLC-NCS1sbd_NRT1-like"/>
    <property type="match status" value="1"/>
</dbReference>
<evidence type="ECO:0000256" key="1">
    <source>
        <dbReference type="ARBA" id="ARBA00004141"/>
    </source>
</evidence>
<evidence type="ECO:0000313" key="8">
    <source>
        <dbReference type="Proteomes" id="UP001154252"/>
    </source>
</evidence>
<feature type="transmembrane region" description="Helical" evidence="6">
    <location>
        <begin position="377"/>
        <end position="395"/>
    </location>
</feature>
<evidence type="ECO:0000256" key="5">
    <source>
        <dbReference type="ARBA" id="ARBA00023136"/>
    </source>
</evidence>
<keyword evidence="8" id="KW-1185">Reference proteome</keyword>